<reference evidence="1 2" key="1">
    <citation type="journal article" date="2023" name="Science">
        <title>Complex scaffold remodeling in plant triterpene biosynthesis.</title>
        <authorList>
            <person name="De La Pena R."/>
            <person name="Hodgson H."/>
            <person name="Liu J.C."/>
            <person name="Stephenson M.J."/>
            <person name="Martin A.C."/>
            <person name="Owen C."/>
            <person name="Harkess A."/>
            <person name="Leebens-Mack J."/>
            <person name="Jimenez L.E."/>
            <person name="Osbourn A."/>
            <person name="Sattely E.S."/>
        </authorList>
    </citation>
    <scope>NUCLEOTIDE SEQUENCE [LARGE SCALE GENOMIC DNA]</scope>
    <source>
        <strain evidence="2">cv. JPN11</strain>
        <tissue evidence="1">Leaf</tissue>
    </source>
</reference>
<comment type="caution">
    <text evidence="1">The sequence shown here is derived from an EMBL/GenBank/DDBJ whole genome shotgun (WGS) entry which is preliminary data.</text>
</comment>
<sequence>MGKSIRELRVDDLVNVGLKLKEADEFDKVLKEVIRGSNGFDPREIWKELVDRKLLKPWHPHGLHQLVYYSVYNDWDVSKNGPPLYWFPSLDQSKNTNMGRAMELYGPKLLGSMYKDPITSFSLFQKFTVQHPEAYWSIVLKEISVVFREPPKCILDRTDKSKHGGTWLPGSALNIAECCLLPSNYPSKNDDSVAVVWRDDRCDDSPVNRMTYKELRGQVMLVANALDTTFSKGDAIAIDMPMTVHAVIIYLAIVLAGYVVVSIADSFAAQEIATRLRVSNAKGIFTQDFILRGGRKFPLYSKVVEAAPLKAIVLPVIGNDVGTRLREQDLSWKDFLSGVNGHPSMNYYSPVCQPVDSVINILFSSGTTGEPKAIPWTQLAPIRCSSEAWAHIDVKAGDVYCWPTNLGWVMGPILLFSSFLNGATLALYHGSPLEHSFAKFVQDAGVTILGTVPSLVKAWKNTNCLEGLDWTKIRAFASTGETSNVDDDLWLSSKAYYKPVIECCGGTELASSYIQGSPLQPQAFGAFSTASLTTGFVILDENGVPYPDDKPCVGEVGLFPVYLGSTDRLLNADHEEVYFRGMPMYKGMKLRRHGDIIKRTVGGYIVMQGRADDTMNLGGIKTSAIEIERVCDRADESILETAAVSVSPVGGGPEVLVIFAVLKKGFTSQPDKLKTIFSKAIQRNLNPLFKVSLVKIVPEFPRTASNKLLRRVLRDQVKQEQSVRSRI</sequence>
<dbReference type="EMBL" id="CM051395">
    <property type="protein sequence ID" value="KAJ4724057.1"/>
    <property type="molecule type" value="Genomic_DNA"/>
</dbReference>
<protein>
    <submittedName>
        <fullName evidence="1">Acyl-activating enzyme 18</fullName>
    </submittedName>
</protein>
<name>A0ACC1YJW4_MELAZ</name>
<accession>A0ACC1YJW4</accession>
<gene>
    <name evidence="1" type="ORF">OWV82_003089</name>
</gene>
<dbReference type="Proteomes" id="UP001164539">
    <property type="component" value="Chromosome 2"/>
</dbReference>
<proteinExistence type="predicted"/>
<evidence type="ECO:0000313" key="2">
    <source>
        <dbReference type="Proteomes" id="UP001164539"/>
    </source>
</evidence>
<keyword evidence="2" id="KW-1185">Reference proteome</keyword>
<organism evidence="1 2">
    <name type="scientific">Melia azedarach</name>
    <name type="common">Chinaberry tree</name>
    <dbReference type="NCBI Taxonomy" id="155640"/>
    <lineage>
        <taxon>Eukaryota</taxon>
        <taxon>Viridiplantae</taxon>
        <taxon>Streptophyta</taxon>
        <taxon>Embryophyta</taxon>
        <taxon>Tracheophyta</taxon>
        <taxon>Spermatophyta</taxon>
        <taxon>Magnoliopsida</taxon>
        <taxon>eudicotyledons</taxon>
        <taxon>Gunneridae</taxon>
        <taxon>Pentapetalae</taxon>
        <taxon>rosids</taxon>
        <taxon>malvids</taxon>
        <taxon>Sapindales</taxon>
        <taxon>Meliaceae</taxon>
        <taxon>Melia</taxon>
    </lineage>
</organism>
<evidence type="ECO:0000313" key="1">
    <source>
        <dbReference type="EMBL" id="KAJ4724057.1"/>
    </source>
</evidence>